<dbReference type="Proteomes" id="UP000823201">
    <property type="component" value="Unassembled WGS sequence"/>
</dbReference>
<dbReference type="InterPro" id="IPR011051">
    <property type="entry name" value="RmlC_Cupin_sf"/>
</dbReference>
<evidence type="ECO:0000313" key="1">
    <source>
        <dbReference type="EMBL" id="MBM7658120.1"/>
    </source>
</evidence>
<proteinExistence type="predicted"/>
<dbReference type="EMBL" id="JAFBEV010000012">
    <property type="protein sequence ID" value="MBM7658120.1"/>
    <property type="molecule type" value="Genomic_DNA"/>
</dbReference>
<dbReference type="RefSeq" id="WP_205006678.1">
    <property type="nucleotide sequence ID" value="NZ_CBCRXA010000018.1"/>
</dbReference>
<dbReference type="SUPFAM" id="SSF51182">
    <property type="entry name" value="RmlC-like cupins"/>
    <property type="match status" value="1"/>
</dbReference>
<reference evidence="1 2" key="1">
    <citation type="submission" date="2021-01" db="EMBL/GenBank/DDBJ databases">
        <title>Genomic Encyclopedia of Type Strains, Phase IV (KMG-IV): sequencing the most valuable type-strain genomes for metagenomic binning, comparative biology and taxonomic classification.</title>
        <authorList>
            <person name="Goeker M."/>
        </authorList>
    </citation>
    <scope>NUCLEOTIDE SEQUENCE [LARGE SCALE GENOMIC DNA]</scope>
    <source>
        <strain evidence="1 2">DSM 100968</strain>
    </source>
</reference>
<organism evidence="1 2">
    <name type="scientific">Sporolactobacillus spathodeae</name>
    <dbReference type="NCBI Taxonomy" id="1465502"/>
    <lineage>
        <taxon>Bacteria</taxon>
        <taxon>Bacillati</taxon>
        <taxon>Bacillota</taxon>
        <taxon>Bacilli</taxon>
        <taxon>Bacillales</taxon>
        <taxon>Sporolactobacillaceae</taxon>
        <taxon>Sporolactobacillus</taxon>
    </lineage>
</organism>
<comment type="caution">
    <text evidence="1">The sequence shown here is derived from an EMBL/GenBank/DDBJ whole genome shotgun (WGS) entry which is preliminary data.</text>
</comment>
<dbReference type="InterPro" id="IPR014710">
    <property type="entry name" value="RmlC-like_jellyroll"/>
</dbReference>
<sequence>MDVLTFQPTDTMKEKLYQDSAQTIVHLSLKAGQKIPEHHGADAIVTVIPVRGEVIFSTREQSVTLSPGKLVRLNAQELHALEATQNSDIIVVKWKKE</sequence>
<gene>
    <name evidence="1" type="ORF">JOC27_001573</name>
</gene>
<protein>
    <submittedName>
        <fullName evidence="1">Quercetin dioxygenase-like cupin family protein</fullName>
    </submittedName>
</protein>
<evidence type="ECO:0000313" key="2">
    <source>
        <dbReference type="Proteomes" id="UP000823201"/>
    </source>
</evidence>
<dbReference type="Gene3D" id="2.60.120.10">
    <property type="entry name" value="Jelly Rolls"/>
    <property type="match status" value="1"/>
</dbReference>
<accession>A0ABS2Q8K7</accession>
<keyword evidence="2" id="KW-1185">Reference proteome</keyword>
<name>A0ABS2Q8K7_9BACL</name>